<evidence type="ECO:0000256" key="1">
    <source>
        <dbReference type="ARBA" id="ARBA00009861"/>
    </source>
</evidence>
<dbReference type="EMBL" id="CAWUPB010001173">
    <property type="protein sequence ID" value="CAK7346810.1"/>
    <property type="molecule type" value="Genomic_DNA"/>
</dbReference>
<dbReference type="PANTHER" id="PTHR31623">
    <property type="entry name" value="F21J9.9"/>
    <property type="match status" value="1"/>
</dbReference>
<dbReference type="Gene3D" id="3.30.559.10">
    <property type="entry name" value="Chloramphenicol acetyltransferase-like domain"/>
    <property type="match status" value="1"/>
</dbReference>
<keyword evidence="2" id="KW-0808">Transferase</keyword>
<accession>A0AAV1S664</accession>
<evidence type="ECO:0000256" key="2">
    <source>
        <dbReference type="ARBA" id="ARBA00022679"/>
    </source>
</evidence>
<organism evidence="4 5">
    <name type="scientific">Dovyalis caffra</name>
    <dbReference type="NCBI Taxonomy" id="77055"/>
    <lineage>
        <taxon>Eukaryota</taxon>
        <taxon>Viridiplantae</taxon>
        <taxon>Streptophyta</taxon>
        <taxon>Embryophyta</taxon>
        <taxon>Tracheophyta</taxon>
        <taxon>Spermatophyta</taxon>
        <taxon>Magnoliopsida</taxon>
        <taxon>eudicotyledons</taxon>
        <taxon>Gunneridae</taxon>
        <taxon>Pentapetalae</taxon>
        <taxon>rosids</taxon>
        <taxon>fabids</taxon>
        <taxon>Malpighiales</taxon>
        <taxon>Salicaceae</taxon>
        <taxon>Flacourtieae</taxon>
        <taxon>Dovyalis</taxon>
    </lineage>
</organism>
<comment type="caution">
    <text evidence="4">The sequence shown here is derived from an EMBL/GenBank/DDBJ whole genome shotgun (WGS) entry which is preliminary data.</text>
</comment>
<dbReference type="GO" id="GO:0016746">
    <property type="term" value="F:acyltransferase activity"/>
    <property type="evidence" value="ECO:0007669"/>
    <property type="project" value="UniProtKB-KW"/>
</dbReference>
<evidence type="ECO:0000256" key="3">
    <source>
        <dbReference type="ARBA" id="ARBA00023315"/>
    </source>
</evidence>
<dbReference type="AlphaFoldDB" id="A0AAV1S664"/>
<dbReference type="InterPro" id="IPR023213">
    <property type="entry name" value="CAT-like_dom_sf"/>
</dbReference>
<dbReference type="PANTHER" id="PTHR31623:SF20">
    <property type="entry name" value="VINORINE SYNTHASE-LIKE"/>
    <property type="match status" value="1"/>
</dbReference>
<comment type="similarity">
    <text evidence="1">Belongs to the plant acyltransferase family.</text>
</comment>
<reference evidence="4 5" key="1">
    <citation type="submission" date="2024-01" db="EMBL/GenBank/DDBJ databases">
        <authorList>
            <person name="Waweru B."/>
        </authorList>
    </citation>
    <scope>NUCLEOTIDE SEQUENCE [LARGE SCALE GENOMIC DNA]</scope>
</reference>
<proteinExistence type="inferred from homology"/>
<evidence type="ECO:0000313" key="5">
    <source>
        <dbReference type="Proteomes" id="UP001314170"/>
    </source>
</evidence>
<keyword evidence="5" id="KW-1185">Reference proteome</keyword>
<name>A0AAV1S664_9ROSI</name>
<protein>
    <submittedName>
        <fullName evidence="4">Uncharacterized protein</fullName>
    </submittedName>
</protein>
<sequence>MDMRQRTKSHLLDGAIGNIVRCATVFADPEMNMELHELAKILTEGIAKVNDDYSKSLQGDEGFQGISKGLDQLEEMLNMKTLDRLSITTGFPVWLVAFGKAGSAFMNFIELIETVGSKEIEAWMTFDEKNNGSIGE</sequence>
<evidence type="ECO:0000313" key="4">
    <source>
        <dbReference type="EMBL" id="CAK7346810.1"/>
    </source>
</evidence>
<gene>
    <name evidence="4" type="ORF">DCAF_LOCUS19488</name>
</gene>
<dbReference type="Proteomes" id="UP001314170">
    <property type="component" value="Unassembled WGS sequence"/>
</dbReference>
<keyword evidence="3" id="KW-0012">Acyltransferase</keyword>